<feature type="compositionally biased region" description="Polar residues" evidence="2">
    <location>
        <begin position="371"/>
        <end position="381"/>
    </location>
</feature>
<feature type="compositionally biased region" description="Low complexity" evidence="2">
    <location>
        <begin position="426"/>
        <end position="448"/>
    </location>
</feature>
<dbReference type="InterPro" id="IPR048743">
    <property type="entry name" value="AME1"/>
</dbReference>
<evidence type="ECO:0000313" key="4">
    <source>
        <dbReference type="EMBL" id="KAG0279489.1"/>
    </source>
</evidence>
<feature type="compositionally biased region" description="Acidic residues" evidence="2">
    <location>
        <begin position="727"/>
        <end position="739"/>
    </location>
</feature>
<feature type="compositionally biased region" description="Low complexity" evidence="2">
    <location>
        <begin position="99"/>
        <end position="108"/>
    </location>
</feature>
<feature type="compositionally biased region" description="Basic and acidic residues" evidence="2">
    <location>
        <begin position="1"/>
        <end position="10"/>
    </location>
</feature>
<keyword evidence="1" id="KW-0175">Coiled coil</keyword>
<name>A0AAD4DJ54_9FUNG</name>
<organism evidence="4 5">
    <name type="scientific">Linnemannia exigua</name>
    <dbReference type="NCBI Taxonomy" id="604196"/>
    <lineage>
        <taxon>Eukaryota</taxon>
        <taxon>Fungi</taxon>
        <taxon>Fungi incertae sedis</taxon>
        <taxon>Mucoromycota</taxon>
        <taxon>Mortierellomycotina</taxon>
        <taxon>Mortierellomycetes</taxon>
        <taxon>Mortierellales</taxon>
        <taxon>Mortierellaceae</taxon>
        <taxon>Linnemannia</taxon>
    </lineage>
</organism>
<dbReference type="Proteomes" id="UP001194580">
    <property type="component" value="Unassembled WGS sequence"/>
</dbReference>
<feature type="compositionally biased region" description="Polar residues" evidence="2">
    <location>
        <begin position="84"/>
        <end position="98"/>
    </location>
</feature>
<feature type="domain" description="Inner kinetochore subunit AME1" evidence="3">
    <location>
        <begin position="623"/>
        <end position="768"/>
    </location>
</feature>
<dbReference type="AlphaFoldDB" id="A0AAD4DJ54"/>
<dbReference type="Pfam" id="PF20994">
    <property type="entry name" value="CENPU"/>
    <property type="match status" value="1"/>
</dbReference>
<feature type="region of interest" description="Disordered" evidence="2">
    <location>
        <begin position="251"/>
        <end position="537"/>
    </location>
</feature>
<keyword evidence="5" id="KW-1185">Reference proteome</keyword>
<feature type="compositionally biased region" description="Low complexity" evidence="2">
    <location>
        <begin position="167"/>
        <end position="176"/>
    </location>
</feature>
<comment type="caution">
    <text evidence="4">The sequence shown here is derived from an EMBL/GenBank/DDBJ whole genome shotgun (WGS) entry which is preliminary data.</text>
</comment>
<feature type="compositionally biased region" description="Basic and acidic residues" evidence="2">
    <location>
        <begin position="32"/>
        <end position="45"/>
    </location>
</feature>
<feature type="compositionally biased region" description="Basic and acidic residues" evidence="2">
    <location>
        <begin position="127"/>
        <end position="166"/>
    </location>
</feature>
<evidence type="ECO:0000256" key="2">
    <source>
        <dbReference type="SAM" id="MobiDB-lite"/>
    </source>
</evidence>
<dbReference type="EMBL" id="JAAAIL010000121">
    <property type="protein sequence ID" value="KAG0279489.1"/>
    <property type="molecule type" value="Genomic_DNA"/>
</dbReference>
<proteinExistence type="predicted"/>
<feature type="compositionally biased region" description="Acidic residues" evidence="2">
    <location>
        <begin position="284"/>
        <end position="296"/>
    </location>
</feature>
<gene>
    <name evidence="4" type="ORF">BGZ95_001072</name>
</gene>
<feature type="region of interest" description="Disordered" evidence="2">
    <location>
        <begin position="1"/>
        <end position="230"/>
    </location>
</feature>
<feature type="compositionally biased region" description="Low complexity" evidence="2">
    <location>
        <begin position="258"/>
        <end position="279"/>
    </location>
</feature>
<evidence type="ECO:0000256" key="1">
    <source>
        <dbReference type="SAM" id="Coils"/>
    </source>
</evidence>
<sequence length="821" mass="88501">MEQKYKDKVQARKRGAGTHQPKFRGFSLGKTSSKDTAADHDDNIDKPGNTAIVSSSSSSKGSKNRKPDTSSTSSSSAVVKTRTEVQSATTVQTRATRSTLIKTTTTDGLTERYQERLKTRFRGAGAHKSDFKGFSLKDIKSKSTEKADHSGRSARDSGSESTEKEATSLPASASAIPPIPRTSNSRRATANHQNSTPSLKDMLAQPSTTIPLTPNSTRTRAGSRYTGQSPSFKLAWGKTLVLSETKRQEAAQARVNEATTPTVPAAPAAAAKAATPATPVEDFTGPDDFGDVDNFDAGDMPPSSPIPDTPEPRLAQETSRAKRKSPSTIIPNTTAAATTATRKPTLVLTKRRRLIQEEVDENDEPLLPPKESTTGPIIKSTTKAKENARDRHAKSLTAATKAPDMTTDAILEESSARKSGQAEGRISTTSSTASIPAPKPTTKPTKTTIDSKKLGFGMPLTQTKLMHLNSKPGEKETDGRSTSLAARSRVVADDDSGDDSDFIKPTAQKPKSKSTTTSTAASRQSSAKKASSKKGKGLSYNTVQNYKQLQIHCLKFWGPAATVAKPATVRNKDIAERIPSEGEDGKEAPIAKKTVQSILHIENAPLSEMDVIAEAVRDVVDNYIDSVEDQSMVKELLSLRAELETRLIEQVDMLDDHSLLKASVKKAAAVKKELRVQLLETQRRRQRTRQELARVRAGFEREERARRRLEETHKFLTDLESLRDEVVGSDEDGDSEGDQTDSSSHDNVKTGLQSYIATVGARSGGVGPQDGTDTRPGMLGALVEFNRLLETMVKNTPSTTATTAAALANISGTDSDSDYDL</sequence>
<feature type="coiled-coil region" evidence="1">
    <location>
        <begin position="671"/>
        <end position="719"/>
    </location>
</feature>
<protein>
    <recommendedName>
        <fullName evidence="3">Inner kinetochore subunit AME1 domain-containing protein</fullName>
    </recommendedName>
</protein>
<evidence type="ECO:0000313" key="5">
    <source>
        <dbReference type="Proteomes" id="UP001194580"/>
    </source>
</evidence>
<feature type="compositionally biased region" description="Polar residues" evidence="2">
    <location>
        <begin position="185"/>
        <end position="198"/>
    </location>
</feature>
<accession>A0AAD4DJ54</accession>
<feature type="region of interest" description="Disordered" evidence="2">
    <location>
        <begin position="722"/>
        <end position="747"/>
    </location>
</feature>
<evidence type="ECO:0000259" key="3">
    <source>
        <dbReference type="Pfam" id="PF20994"/>
    </source>
</evidence>
<feature type="compositionally biased region" description="Basic and acidic residues" evidence="2">
    <location>
        <begin position="109"/>
        <end position="118"/>
    </location>
</feature>
<feature type="compositionally biased region" description="Polar residues" evidence="2">
    <location>
        <begin position="205"/>
        <end position="230"/>
    </location>
</feature>
<feature type="compositionally biased region" description="Low complexity" evidence="2">
    <location>
        <begin position="504"/>
        <end position="529"/>
    </location>
</feature>
<reference evidence="4" key="1">
    <citation type="journal article" date="2020" name="Fungal Divers.">
        <title>Resolving the Mortierellaceae phylogeny through synthesis of multi-gene phylogenetics and phylogenomics.</title>
        <authorList>
            <person name="Vandepol N."/>
            <person name="Liber J."/>
            <person name="Desiro A."/>
            <person name="Na H."/>
            <person name="Kennedy M."/>
            <person name="Barry K."/>
            <person name="Grigoriev I.V."/>
            <person name="Miller A.N."/>
            <person name="O'Donnell K."/>
            <person name="Stajich J.E."/>
            <person name="Bonito G."/>
        </authorList>
    </citation>
    <scope>NUCLEOTIDE SEQUENCE</scope>
    <source>
        <strain evidence="4">NRRL 28262</strain>
    </source>
</reference>